<dbReference type="EMBL" id="JAEPBG010000003">
    <property type="protein sequence ID" value="MBK4734694.1"/>
    <property type="molecule type" value="Genomic_DNA"/>
</dbReference>
<dbReference type="Proteomes" id="UP000622890">
    <property type="component" value="Unassembled WGS sequence"/>
</dbReference>
<name>A0A934W7H5_9BURK</name>
<gene>
    <name evidence="1" type="ORF">JJB74_08770</name>
</gene>
<accession>A0A934W7H5</accession>
<dbReference type="AlphaFoldDB" id="A0A934W7H5"/>
<sequence length="238" mass="27002">MAPPSAMQETSQTGHRSTSSATMFSHQFLSSYCFFSAAVAAHRDSPEEMKSDPDAKAVTEGFKRATSGMSKQEQTMLTQFILRLLQLPEEYEQDKKQRYYLASNLDREAAETLSKLAHENDVLSAEDFMARALITQDVLAEKLRQHRIFRLPYWARELPIRGEELYPAFFVDPRYPLSSLEAVSMALRASPGERKYRFFTTPNILLENKAPLEALADGELEQVIIAAKAFRRNPVSTV</sequence>
<reference evidence="1" key="1">
    <citation type="submission" date="2021-01" db="EMBL/GenBank/DDBJ databases">
        <title>Genome sequence of strain Noviherbaspirillum sp. DKR-6.</title>
        <authorList>
            <person name="Chaudhary D.K."/>
        </authorList>
    </citation>
    <scope>NUCLEOTIDE SEQUENCE</scope>
    <source>
        <strain evidence="1">DKR-6</strain>
    </source>
</reference>
<proteinExistence type="predicted"/>
<organism evidence="1 2">
    <name type="scientific">Noviherbaspirillum pedocola</name>
    <dbReference type="NCBI Taxonomy" id="2801341"/>
    <lineage>
        <taxon>Bacteria</taxon>
        <taxon>Pseudomonadati</taxon>
        <taxon>Pseudomonadota</taxon>
        <taxon>Betaproteobacteria</taxon>
        <taxon>Burkholderiales</taxon>
        <taxon>Oxalobacteraceae</taxon>
        <taxon>Noviherbaspirillum</taxon>
    </lineage>
</organism>
<evidence type="ECO:0000313" key="1">
    <source>
        <dbReference type="EMBL" id="MBK4734694.1"/>
    </source>
</evidence>
<comment type="caution">
    <text evidence="1">The sequence shown here is derived from an EMBL/GenBank/DDBJ whole genome shotgun (WGS) entry which is preliminary data.</text>
</comment>
<protein>
    <submittedName>
        <fullName evidence="1">Uncharacterized protein</fullName>
    </submittedName>
</protein>
<keyword evidence="2" id="KW-1185">Reference proteome</keyword>
<evidence type="ECO:0000313" key="2">
    <source>
        <dbReference type="Proteomes" id="UP000622890"/>
    </source>
</evidence>